<keyword evidence="2" id="KW-0812">Transmembrane</keyword>
<evidence type="ECO:0000313" key="3">
    <source>
        <dbReference type="EMBL" id="ASP22429.1"/>
    </source>
</evidence>
<sequence length="82" mass="7933">MSDATHNNTTTTTTRDNGGNSGLAFIVGILIVVVAVLAYVIFAGDVGSPAADGGGADLNITVQSDGDAAPAAAPDAKSAADD</sequence>
<reference evidence="3 4" key="1">
    <citation type="submission" date="2017-07" db="EMBL/GenBank/DDBJ databases">
        <title>Genome Sequence of Antarctobacter heliothermus Strain SMS3 Isolated from a culture of the Diatom Skeletonema marinoi.</title>
        <authorList>
            <person name="Topel M."/>
            <person name="Pinder M.I.M."/>
            <person name="Johansson O.N."/>
            <person name="Kourtchenko O."/>
            <person name="Godhe A."/>
            <person name="Clarke A.K."/>
        </authorList>
    </citation>
    <scope>NUCLEOTIDE SEQUENCE [LARGE SCALE GENOMIC DNA]</scope>
    <source>
        <strain evidence="3 4">SMS3</strain>
    </source>
</reference>
<organism evidence="3 4">
    <name type="scientific">Antarctobacter heliothermus</name>
    <dbReference type="NCBI Taxonomy" id="74033"/>
    <lineage>
        <taxon>Bacteria</taxon>
        <taxon>Pseudomonadati</taxon>
        <taxon>Pseudomonadota</taxon>
        <taxon>Alphaproteobacteria</taxon>
        <taxon>Rhodobacterales</taxon>
        <taxon>Roseobacteraceae</taxon>
        <taxon>Antarctobacter</taxon>
    </lineage>
</organism>
<keyword evidence="2" id="KW-0472">Membrane</keyword>
<dbReference type="EMBL" id="CP022540">
    <property type="protein sequence ID" value="ASP22429.1"/>
    <property type="molecule type" value="Genomic_DNA"/>
</dbReference>
<dbReference type="KEGG" id="aht:ANTHELSMS3_03808"/>
<keyword evidence="4" id="KW-1185">Reference proteome</keyword>
<dbReference type="RefSeq" id="WP_094036215.1">
    <property type="nucleotide sequence ID" value="NZ_CP022540.1"/>
</dbReference>
<dbReference type="Proteomes" id="UP000203589">
    <property type="component" value="Chromosome"/>
</dbReference>
<dbReference type="AlphaFoldDB" id="A0A222E885"/>
<evidence type="ECO:0000256" key="2">
    <source>
        <dbReference type="SAM" id="Phobius"/>
    </source>
</evidence>
<evidence type="ECO:0000313" key="4">
    <source>
        <dbReference type="Proteomes" id="UP000203589"/>
    </source>
</evidence>
<feature type="region of interest" description="Disordered" evidence="1">
    <location>
        <begin position="1"/>
        <end position="21"/>
    </location>
</feature>
<gene>
    <name evidence="3" type="ORF">ANTHELSMS3_03808</name>
</gene>
<keyword evidence="2" id="KW-1133">Transmembrane helix</keyword>
<feature type="compositionally biased region" description="Low complexity" evidence="1">
    <location>
        <begin position="1"/>
        <end position="14"/>
    </location>
</feature>
<protein>
    <submittedName>
        <fullName evidence="3">Uncharacterized protein</fullName>
    </submittedName>
</protein>
<feature type="transmembrane region" description="Helical" evidence="2">
    <location>
        <begin position="22"/>
        <end position="42"/>
    </location>
</feature>
<proteinExistence type="predicted"/>
<evidence type="ECO:0000256" key="1">
    <source>
        <dbReference type="SAM" id="MobiDB-lite"/>
    </source>
</evidence>
<name>A0A222E885_9RHOB</name>
<accession>A0A222E885</accession>